<dbReference type="OrthoDB" id="5415867at2759"/>
<protein>
    <recommendedName>
        <fullName evidence="4">Cupredoxin</fullName>
    </recommendedName>
</protein>
<organism evidence="2 3">
    <name type="scientific">Bimuria novae-zelandiae CBS 107.79</name>
    <dbReference type="NCBI Taxonomy" id="1447943"/>
    <lineage>
        <taxon>Eukaryota</taxon>
        <taxon>Fungi</taxon>
        <taxon>Dikarya</taxon>
        <taxon>Ascomycota</taxon>
        <taxon>Pezizomycotina</taxon>
        <taxon>Dothideomycetes</taxon>
        <taxon>Pleosporomycetidae</taxon>
        <taxon>Pleosporales</taxon>
        <taxon>Massarineae</taxon>
        <taxon>Didymosphaeriaceae</taxon>
        <taxon>Bimuria</taxon>
    </lineage>
</organism>
<dbReference type="Gene3D" id="2.60.40.420">
    <property type="entry name" value="Cupredoxins - blue copper proteins"/>
    <property type="match status" value="1"/>
</dbReference>
<sequence length="179" mass="18996">MVAYTTLLTAATTLLGLTAAAPSTITPTGVIKRVFAGSTTANNGLHFEPENLVAEVGDLIEFHFLPKNHTVVQSSFDHPCAPLAGGAGVFSGFNFAVKEGEADNVFTYMVKDKEPFWFYCSQTNGNHCQKGMSGVVNQKVDSGKTLDVYKRNAVNTVTVQPSADILASQGGSIVPNKPL</sequence>
<dbReference type="Proteomes" id="UP000800036">
    <property type="component" value="Unassembled WGS sequence"/>
</dbReference>
<feature type="signal peptide" evidence="1">
    <location>
        <begin position="1"/>
        <end position="20"/>
    </location>
</feature>
<dbReference type="PANTHER" id="PTHR34883">
    <property type="entry name" value="SERINE-RICH PROTEIN, PUTATIVE-RELATED-RELATED"/>
    <property type="match status" value="1"/>
</dbReference>
<dbReference type="EMBL" id="ML976701">
    <property type="protein sequence ID" value="KAF1970343.1"/>
    <property type="molecule type" value="Genomic_DNA"/>
</dbReference>
<proteinExistence type="predicted"/>
<name>A0A6A5UYU8_9PLEO</name>
<accession>A0A6A5UYU8</accession>
<reference evidence="2" key="1">
    <citation type="journal article" date="2020" name="Stud. Mycol.">
        <title>101 Dothideomycetes genomes: a test case for predicting lifestyles and emergence of pathogens.</title>
        <authorList>
            <person name="Haridas S."/>
            <person name="Albert R."/>
            <person name="Binder M."/>
            <person name="Bloem J."/>
            <person name="Labutti K."/>
            <person name="Salamov A."/>
            <person name="Andreopoulos B."/>
            <person name="Baker S."/>
            <person name="Barry K."/>
            <person name="Bills G."/>
            <person name="Bluhm B."/>
            <person name="Cannon C."/>
            <person name="Castanera R."/>
            <person name="Culley D."/>
            <person name="Daum C."/>
            <person name="Ezra D."/>
            <person name="Gonzalez J."/>
            <person name="Henrissat B."/>
            <person name="Kuo A."/>
            <person name="Liang C."/>
            <person name="Lipzen A."/>
            <person name="Lutzoni F."/>
            <person name="Magnuson J."/>
            <person name="Mondo S."/>
            <person name="Nolan M."/>
            <person name="Ohm R."/>
            <person name="Pangilinan J."/>
            <person name="Park H.-J."/>
            <person name="Ramirez L."/>
            <person name="Alfaro M."/>
            <person name="Sun H."/>
            <person name="Tritt A."/>
            <person name="Yoshinaga Y."/>
            <person name="Zwiers L.-H."/>
            <person name="Turgeon B."/>
            <person name="Goodwin S."/>
            <person name="Spatafora J."/>
            <person name="Crous P."/>
            <person name="Grigoriev I."/>
        </authorList>
    </citation>
    <scope>NUCLEOTIDE SEQUENCE</scope>
    <source>
        <strain evidence="2">CBS 107.79</strain>
    </source>
</reference>
<feature type="chain" id="PRO_5025570154" description="Cupredoxin" evidence="1">
    <location>
        <begin position="21"/>
        <end position="179"/>
    </location>
</feature>
<keyword evidence="1" id="KW-0732">Signal</keyword>
<evidence type="ECO:0000256" key="1">
    <source>
        <dbReference type="SAM" id="SignalP"/>
    </source>
</evidence>
<evidence type="ECO:0000313" key="2">
    <source>
        <dbReference type="EMBL" id="KAF1970343.1"/>
    </source>
</evidence>
<evidence type="ECO:0008006" key="4">
    <source>
        <dbReference type="Google" id="ProtNLM"/>
    </source>
</evidence>
<dbReference type="SUPFAM" id="SSF49503">
    <property type="entry name" value="Cupredoxins"/>
    <property type="match status" value="1"/>
</dbReference>
<dbReference type="InterPro" id="IPR008972">
    <property type="entry name" value="Cupredoxin"/>
</dbReference>
<evidence type="ECO:0000313" key="3">
    <source>
        <dbReference type="Proteomes" id="UP000800036"/>
    </source>
</evidence>
<dbReference type="InterPro" id="IPR052953">
    <property type="entry name" value="Ser-rich/MCO-related"/>
</dbReference>
<keyword evidence="3" id="KW-1185">Reference proteome</keyword>
<gene>
    <name evidence="2" type="ORF">BU23DRAFT_556815</name>
</gene>
<dbReference type="AlphaFoldDB" id="A0A6A5UYU8"/>
<dbReference type="PANTHER" id="PTHR34883:SF15">
    <property type="entry name" value="EXTRACELLULAR SERINE-RICH PROTEIN"/>
    <property type="match status" value="1"/>
</dbReference>
<dbReference type="CDD" id="cd00920">
    <property type="entry name" value="Cupredoxin"/>
    <property type="match status" value="1"/>
</dbReference>